<sequence>MLSAHPAIPLSQIQIDPNNRRLSLHTATGHVFNTVADGLPSPGNLTPITQGTPSSGSPAIEQQHLYGDSGDENSSPGTPGDGYDMHQQSYHHSSSKQYMNQEGGGPRQEELSRRMRMVDLSRLEAERQARGEGSDDDDDDGQGVKETVTTLGVSGDSTTDSPMTPVPGENARASGVRSQSDHGRARAPLKSSDFALSAETHGIQQPALAMTKHHLPAGLQITPATPPTSSTQPGSPSRKSSLFDRRHTSNKTAPNTPGSSPPMSAQATRHPKQHSGPLHDLKRFLNHHIGHHGDRPSASRTASTSFGGSQTPAPHPAVLAVAHDGLATPMSGMSGGHHLPSGVQTPGSQLRGQYFPSMSMANSTTTTGNSRPTTPGGAPAHDTPGSGWGSAAPSRHSTNQGGTTGGSVAGNQQQHAYQVKEHDRSAQKTREAHGHHTNHLVGFLKHHNRDHDKSSSTLSSFFHRATADEKAQARRAREEEKEKEREAKAVRDRERLAAKEAREVARAEGKSVANSPAPTPTVSRSFPPTAVPSIISSVVASGTQTPASPTGGVVVGPGHFPEPGSFEATQAHLSKKYGKWGRVLGSGAGGTVRLIKSSGKAGATVYAVKEFRPRRNNEDFKDYQRKVMAEFCVGVTLKHVNVIETVDIINDHGHFFEVSRCARARFLAFGSDVRAY</sequence>
<keyword evidence="2" id="KW-1185">Reference proteome</keyword>
<name>A0ACC2VA92_9TREE</name>
<proteinExistence type="predicted"/>
<dbReference type="Proteomes" id="UP001241377">
    <property type="component" value="Unassembled WGS sequence"/>
</dbReference>
<gene>
    <name evidence="1" type="ORF">QFC19_007320</name>
</gene>
<dbReference type="EMBL" id="JASBWR010000096">
    <property type="protein sequence ID" value="KAJ9096094.1"/>
    <property type="molecule type" value="Genomic_DNA"/>
</dbReference>
<reference evidence="1" key="1">
    <citation type="submission" date="2023-04" db="EMBL/GenBank/DDBJ databases">
        <title>Draft Genome sequencing of Naganishia species isolated from polar environments using Oxford Nanopore Technology.</title>
        <authorList>
            <person name="Leo P."/>
            <person name="Venkateswaran K."/>
        </authorList>
    </citation>
    <scope>NUCLEOTIDE SEQUENCE</scope>
    <source>
        <strain evidence="1">MNA-CCFEE 5261</strain>
    </source>
</reference>
<accession>A0ACC2VA92</accession>
<evidence type="ECO:0000313" key="1">
    <source>
        <dbReference type="EMBL" id="KAJ9096094.1"/>
    </source>
</evidence>
<protein>
    <submittedName>
        <fullName evidence="1">Uncharacterized protein</fullName>
    </submittedName>
</protein>
<comment type="caution">
    <text evidence="1">The sequence shown here is derived from an EMBL/GenBank/DDBJ whole genome shotgun (WGS) entry which is preliminary data.</text>
</comment>
<evidence type="ECO:0000313" key="2">
    <source>
        <dbReference type="Proteomes" id="UP001241377"/>
    </source>
</evidence>
<organism evidence="1 2">
    <name type="scientific">Naganishia cerealis</name>
    <dbReference type="NCBI Taxonomy" id="610337"/>
    <lineage>
        <taxon>Eukaryota</taxon>
        <taxon>Fungi</taxon>
        <taxon>Dikarya</taxon>
        <taxon>Basidiomycota</taxon>
        <taxon>Agaricomycotina</taxon>
        <taxon>Tremellomycetes</taxon>
        <taxon>Filobasidiales</taxon>
        <taxon>Filobasidiaceae</taxon>
        <taxon>Naganishia</taxon>
    </lineage>
</organism>